<dbReference type="PANTHER" id="PTHR45757:SF33">
    <property type="entry name" value="MAJOR FACILITATOR SUPERFAMILY (MFS) PROFILE DOMAIN-CONTAINING PROTEIN"/>
    <property type="match status" value="1"/>
</dbReference>
<dbReference type="Proteomes" id="UP000276991">
    <property type="component" value="Unassembled WGS sequence"/>
</dbReference>
<keyword evidence="2" id="KW-1133">Transmembrane helix</keyword>
<dbReference type="Pfam" id="PF07690">
    <property type="entry name" value="MFS_1"/>
    <property type="match status" value="1"/>
</dbReference>
<dbReference type="InterPro" id="IPR036259">
    <property type="entry name" value="MFS_trans_sf"/>
</dbReference>
<feature type="domain" description="Major facilitator superfamily (MFS) profile" evidence="3">
    <location>
        <begin position="41"/>
        <end position="463"/>
    </location>
</feature>
<evidence type="ECO:0000256" key="1">
    <source>
        <dbReference type="ARBA" id="ARBA00004141"/>
    </source>
</evidence>
<keyword evidence="2" id="KW-0812">Transmembrane</keyword>
<feature type="transmembrane region" description="Helical" evidence="2">
    <location>
        <begin position="371"/>
        <end position="390"/>
    </location>
</feature>
<evidence type="ECO:0000313" key="5">
    <source>
        <dbReference type="Proteomes" id="UP000276991"/>
    </source>
</evidence>
<dbReference type="GO" id="GO:0016020">
    <property type="term" value="C:membrane"/>
    <property type="evidence" value="ECO:0007669"/>
    <property type="project" value="UniProtKB-SubCell"/>
</dbReference>
<gene>
    <name evidence="4" type="ORF">NAV_LOCUS8250</name>
</gene>
<evidence type="ECO:0000313" key="4">
    <source>
        <dbReference type="EMBL" id="VBB33459.1"/>
    </source>
</evidence>
<dbReference type="SUPFAM" id="SSF103473">
    <property type="entry name" value="MFS general substrate transporter"/>
    <property type="match status" value="1"/>
</dbReference>
<feature type="transmembrane region" description="Helical" evidence="2">
    <location>
        <begin position="437"/>
        <end position="461"/>
    </location>
</feature>
<feature type="transmembrane region" description="Helical" evidence="2">
    <location>
        <begin position="206"/>
        <end position="225"/>
    </location>
</feature>
<dbReference type="InterPro" id="IPR020846">
    <property type="entry name" value="MFS_dom"/>
</dbReference>
<dbReference type="AlphaFoldDB" id="A0A498SVX3"/>
<dbReference type="EMBL" id="UPTC01002426">
    <property type="protein sequence ID" value="VBB33459.1"/>
    <property type="molecule type" value="Genomic_DNA"/>
</dbReference>
<feature type="transmembrane region" description="Helical" evidence="2">
    <location>
        <begin position="41"/>
        <end position="68"/>
    </location>
</feature>
<feature type="transmembrane region" description="Helical" evidence="2">
    <location>
        <begin position="402"/>
        <end position="425"/>
    </location>
</feature>
<name>A0A498SVX3_ACAVI</name>
<evidence type="ECO:0000256" key="2">
    <source>
        <dbReference type="SAM" id="Phobius"/>
    </source>
</evidence>
<dbReference type="GO" id="GO:0022857">
    <property type="term" value="F:transmembrane transporter activity"/>
    <property type="evidence" value="ECO:0007669"/>
    <property type="project" value="InterPro"/>
</dbReference>
<dbReference type="InterPro" id="IPR011701">
    <property type="entry name" value="MFS"/>
</dbReference>
<dbReference type="OrthoDB" id="2985014at2759"/>
<dbReference type="PROSITE" id="PS50850">
    <property type="entry name" value="MFS"/>
    <property type="match status" value="1"/>
</dbReference>
<organism evidence="4 5">
    <name type="scientific">Acanthocheilonema viteae</name>
    <name type="common">Filarial nematode worm</name>
    <name type="synonym">Dipetalonema viteae</name>
    <dbReference type="NCBI Taxonomy" id="6277"/>
    <lineage>
        <taxon>Eukaryota</taxon>
        <taxon>Metazoa</taxon>
        <taxon>Ecdysozoa</taxon>
        <taxon>Nematoda</taxon>
        <taxon>Chromadorea</taxon>
        <taxon>Rhabditida</taxon>
        <taxon>Spirurina</taxon>
        <taxon>Spiruromorpha</taxon>
        <taxon>Filarioidea</taxon>
        <taxon>Onchocercidae</taxon>
        <taxon>Acanthocheilonema</taxon>
    </lineage>
</organism>
<dbReference type="STRING" id="6277.A0A498SVX3"/>
<protein>
    <recommendedName>
        <fullName evidence="3">Major facilitator superfamily (MFS) profile domain-containing protein</fullName>
    </recommendedName>
</protein>
<feature type="transmembrane region" description="Helical" evidence="2">
    <location>
        <begin position="263"/>
        <end position="282"/>
    </location>
</feature>
<feature type="transmembrane region" description="Helical" evidence="2">
    <location>
        <begin position="116"/>
        <end position="135"/>
    </location>
</feature>
<keyword evidence="2" id="KW-0472">Membrane</keyword>
<feature type="transmembrane region" description="Helical" evidence="2">
    <location>
        <begin position="345"/>
        <end position="365"/>
    </location>
</feature>
<reference evidence="4 5" key="1">
    <citation type="submission" date="2018-08" db="EMBL/GenBank/DDBJ databases">
        <authorList>
            <person name="Laetsch R D."/>
            <person name="Stevens L."/>
            <person name="Kumar S."/>
            <person name="Blaxter L. M."/>
        </authorList>
    </citation>
    <scope>NUCLEOTIDE SEQUENCE [LARGE SCALE GENOMIC DNA]</scope>
</reference>
<proteinExistence type="predicted"/>
<dbReference type="Gene3D" id="1.20.1250.20">
    <property type="entry name" value="MFS general substrate transporter like domains"/>
    <property type="match status" value="2"/>
</dbReference>
<feature type="transmembrane region" description="Helical" evidence="2">
    <location>
        <begin position="302"/>
        <end position="324"/>
    </location>
</feature>
<accession>A0A498SVX3</accession>
<evidence type="ECO:0000259" key="3">
    <source>
        <dbReference type="PROSITE" id="PS50850"/>
    </source>
</evidence>
<sequence length="492" mass="54458">MSNYSVIKRTDYGKMETIRNQRGELNDTTSSGSCWIRGMRYIILISTLICLASIMANIVTFNFTVLCISPNYGKELPHVNKTVDSAKQEGYSKDDRTIIFSSAAVGALLTYFGLRLIFFISGMLTAIATALVPLAVAQGSIIYFVILRGISFTICMPTTGAVTSNWASLKQNGLFISTLSSFSQLAGVFTMSTSGKLCESSFGWPAVYYLHSAISFISFGLWVLLYRNQPVKHPLVNQMELEKINRGRSAATLISAAKKHQKIPYLAILATPAIWGIWAAAIGDLMTLQLIHTFSPLYIREILGYSVEHTGFSAALPVLVQFLFKIVAGYSSDKLRILSETAKLRLYNTIALGVSAIFLIILAFLPQGYPLTGVILLTLATSMYGFNGAGFNKCATLVSRQYSAFVLGHIQILWCIAMLLSPILVNALLGEGTIYDWRFIFVLHAFLSIITNIFFCIVAASDAAWWTDDERVTARIRSGDSFWWWKGEPQRV</sequence>
<keyword evidence="5" id="KW-1185">Reference proteome</keyword>
<dbReference type="PANTHER" id="PTHR45757">
    <property type="entry name" value="PROTEIN CBG23364-RELATED"/>
    <property type="match status" value="1"/>
</dbReference>
<comment type="subcellular location">
    <subcellularLocation>
        <location evidence="1">Membrane</location>
        <topology evidence="1">Multi-pass membrane protein</topology>
    </subcellularLocation>
</comment>